<organism evidence="3 5">
    <name type="scientific">Arcobacter ellisii</name>
    <dbReference type="NCBI Taxonomy" id="913109"/>
    <lineage>
        <taxon>Bacteria</taxon>
        <taxon>Pseudomonadati</taxon>
        <taxon>Campylobacterota</taxon>
        <taxon>Epsilonproteobacteria</taxon>
        <taxon>Campylobacterales</taxon>
        <taxon>Arcobacteraceae</taxon>
        <taxon>Arcobacter</taxon>
    </lineage>
</organism>
<sequence length="523" mass="61468">MFNKESLYINAIKYDTQLKLEYKKLNNEDIIDTNNSVFLIDNDILPPDIAQKINTSQEETDFTYISTLLISDTTKLVPKSLSSKLTDCEIAKFNNEYDIAVLKTTLFETKNYFVKTGIDYIYSAFHILSLHIEKNVCRNELLLLLYNNKAFILILNQAGIVVYNEIVDLPTFESVKKTHFYENDLEGQKLFDEIYYLEFHEIIQNTLNDFYAKKNGVFIEKITILYVLKQLTNEEIEHLSQEFMLKVDYHPINIDEEIFELSRDKHLKKSFTKPRKKKKKRDFKYLYLFLLIAVLAFGGYKIYTMIDFNKFFTTKKIEKSEKVEENLTSLPDHVSINDKIEQRIKAVFNSIPNGVMIEYIKINANDLELKVFSLKEENLVLLKPSLDTLYKTSQFNLVDPEKKTDFFTDIIAKDSIEINTNYKKFEKEYITDETIAVERVTEQLKILMPENAIIRFSSNTNNNINKFTYVVNILVKEPKEFFNLLDTINNELYSINISYPIIMMKTEAGIEVEFTLEFNQLKN</sequence>
<dbReference type="Proteomes" id="UP000262582">
    <property type="component" value="Chromosome"/>
</dbReference>
<keyword evidence="4" id="KW-1185">Reference proteome</keyword>
<accession>A0A347U5G1</accession>
<keyword evidence="1" id="KW-0472">Membrane</keyword>
<protein>
    <submittedName>
        <fullName evidence="3">Uncharacterized protein</fullName>
    </submittedName>
</protein>
<dbReference type="EMBL" id="CP032097">
    <property type="protein sequence ID" value="AXX94089.1"/>
    <property type="molecule type" value="Genomic_DNA"/>
</dbReference>
<name>A0A347U5G1_9BACT</name>
<gene>
    <name evidence="2" type="ORF">AELL_0397</name>
    <name evidence="3" type="ORF">CP962_02260</name>
</gene>
<reference evidence="3 5" key="1">
    <citation type="submission" date="2017-09" db="EMBL/GenBank/DDBJ databases">
        <title>Genomics of the genus Arcobacter.</title>
        <authorList>
            <person name="Perez-Cataluna A."/>
            <person name="Figueras M.J."/>
            <person name="Salas-Masso N."/>
        </authorList>
    </citation>
    <scope>NUCLEOTIDE SEQUENCE [LARGE SCALE GENOMIC DNA]</scope>
    <source>
        <strain evidence="3 5">CECT 7837</strain>
    </source>
</reference>
<keyword evidence="1" id="KW-0812">Transmembrane</keyword>
<keyword evidence="1" id="KW-1133">Transmembrane helix</keyword>
<evidence type="ECO:0000313" key="4">
    <source>
        <dbReference type="Proteomes" id="UP000262582"/>
    </source>
</evidence>
<dbReference type="RefSeq" id="WP_118916333.1">
    <property type="nucleotide sequence ID" value="NZ_CP032097.1"/>
</dbReference>
<dbReference type="EMBL" id="NXIG01000002">
    <property type="protein sequence ID" value="RXI32449.1"/>
    <property type="molecule type" value="Genomic_DNA"/>
</dbReference>
<dbReference type="AlphaFoldDB" id="A0A347U5G1"/>
<dbReference type="Proteomes" id="UP000290588">
    <property type="component" value="Unassembled WGS sequence"/>
</dbReference>
<evidence type="ECO:0000256" key="1">
    <source>
        <dbReference type="SAM" id="Phobius"/>
    </source>
</evidence>
<dbReference type="OrthoDB" id="5341800at2"/>
<evidence type="ECO:0000313" key="3">
    <source>
        <dbReference type="EMBL" id="RXI32449.1"/>
    </source>
</evidence>
<evidence type="ECO:0000313" key="2">
    <source>
        <dbReference type="EMBL" id="AXX94089.1"/>
    </source>
</evidence>
<proteinExistence type="predicted"/>
<dbReference type="KEGG" id="aell:AELL_0397"/>
<evidence type="ECO:0000313" key="5">
    <source>
        <dbReference type="Proteomes" id="UP000290588"/>
    </source>
</evidence>
<reference evidence="2 4" key="2">
    <citation type="submission" date="2018-08" db="EMBL/GenBank/DDBJ databases">
        <title>Complete genome of the Arcobacter ellisii type strain LMG 26155.</title>
        <authorList>
            <person name="Miller W.G."/>
            <person name="Yee E."/>
            <person name="Bono J.L."/>
        </authorList>
    </citation>
    <scope>NUCLEOTIDE SEQUENCE [LARGE SCALE GENOMIC DNA]</scope>
    <source>
        <strain evidence="2 4">LMG 26155</strain>
    </source>
</reference>
<feature type="transmembrane region" description="Helical" evidence="1">
    <location>
        <begin position="285"/>
        <end position="303"/>
    </location>
</feature>